<dbReference type="AlphaFoldDB" id="A0A812NIA1"/>
<dbReference type="PROSITE" id="PS50089">
    <property type="entry name" value="ZF_RING_2"/>
    <property type="match status" value="1"/>
</dbReference>
<evidence type="ECO:0000256" key="2">
    <source>
        <dbReference type="ARBA" id="ARBA00022771"/>
    </source>
</evidence>
<protein>
    <submittedName>
        <fullName evidence="7">ShkE protein</fullName>
    </submittedName>
</protein>
<keyword evidence="2 4" id="KW-0863">Zinc-finger</keyword>
<evidence type="ECO:0000256" key="1">
    <source>
        <dbReference type="ARBA" id="ARBA00022723"/>
    </source>
</evidence>
<accession>A0A812NIA1</accession>
<dbReference type="PANTHER" id="PTHR45969:SF69">
    <property type="entry name" value="FINGER DOMAIN PROTEIN, PUTATIVE (AFU_ORTHOLOGUE AFUA_3G12190)-RELATED"/>
    <property type="match status" value="1"/>
</dbReference>
<keyword evidence="3" id="KW-0862">Zinc</keyword>
<keyword evidence="1" id="KW-0479">Metal-binding</keyword>
<dbReference type="InterPro" id="IPR013083">
    <property type="entry name" value="Znf_RING/FYVE/PHD"/>
</dbReference>
<feature type="region of interest" description="Disordered" evidence="5">
    <location>
        <begin position="49"/>
        <end position="75"/>
    </location>
</feature>
<dbReference type="GO" id="GO:0016567">
    <property type="term" value="P:protein ubiquitination"/>
    <property type="evidence" value="ECO:0007669"/>
    <property type="project" value="TreeGrafter"/>
</dbReference>
<dbReference type="Pfam" id="PF17123">
    <property type="entry name" value="zf-RING_11"/>
    <property type="match status" value="1"/>
</dbReference>
<evidence type="ECO:0000256" key="4">
    <source>
        <dbReference type="PROSITE-ProRule" id="PRU00175"/>
    </source>
</evidence>
<evidence type="ECO:0000256" key="5">
    <source>
        <dbReference type="SAM" id="MobiDB-lite"/>
    </source>
</evidence>
<evidence type="ECO:0000313" key="8">
    <source>
        <dbReference type="Proteomes" id="UP000649617"/>
    </source>
</evidence>
<keyword evidence="8" id="KW-1185">Reference proteome</keyword>
<evidence type="ECO:0000313" key="7">
    <source>
        <dbReference type="EMBL" id="CAE7318253.1"/>
    </source>
</evidence>
<comment type="caution">
    <text evidence="7">The sequence shown here is derived from an EMBL/GenBank/DDBJ whole genome shotgun (WGS) entry which is preliminary data.</text>
</comment>
<sequence>MTSRAAEEVMQQYLAKYGARPGNPDQLCAFARHSGHQLSFAVARQALRATSPSENSERSEVASSSSGSAASSALPSDGNGWLQQYSQHYGHPPSSAQHLCAFAAHRGGSLTFAAARRTMGDPLGNTIPEASMFPWLQDLFAINQHYRTLATMIFARLDIQRDIAVDQQVEVASVTRLTLQDISKLMAIAKPANVEEGFECSICLSSFSPSAAPKWVQLPCAHVFHRSCYRELVHHSCFNWMLNCRCPLCRLDLREALNHAQARNSRGLSQN</sequence>
<dbReference type="GO" id="GO:0061630">
    <property type="term" value="F:ubiquitin protein ligase activity"/>
    <property type="evidence" value="ECO:0007669"/>
    <property type="project" value="TreeGrafter"/>
</dbReference>
<feature type="domain" description="RING-type" evidence="6">
    <location>
        <begin position="200"/>
        <end position="250"/>
    </location>
</feature>
<dbReference type="PANTHER" id="PTHR45969">
    <property type="entry name" value="RING ZINC FINGER PROTEIN-RELATED"/>
    <property type="match status" value="1"/>
</dbReference>
<name>A0A812NIA1_SYMPI</name>
<dbReference type="SUPFAM" id="SSF57850">
    <property type="entry name" value="RING/U-box"/>
    <property type="match status" value="1"/>
</dbReference>
<dbReference type="Proteomes" id="UP000649617">
    <property type="component" value="Unassembled WGS sequence"/>
</dbReference>
<evidence type="ECO:0000256" key="3">
    <source>
        <dbReference type="ARBA" id="ARBA00022833"/>
    </source>
</evidence>
<reference evidence="7" key="1">
    <citation type="submission" date="2021-02" db="EMBL/GenBank/DDBJ databases">
        <authorList>
            <person name="Dougan E. K."/>
            <person name="Rhodes N."/>
            <person name="Thang M."/>
            <person name="Chan C."/>
        </authorList>
    </citation>
    <scope>NUCLEOTIDE SEQUENCE</scope>
</reference>
<gene>
    <name evidence="7" type="primary">shkE</name>
    <name evidence="7" type="ORF">SPIL2461_LOCUS7324</name>
</gene>
<dbReference type="InterPro" id="IPR001841">
    <property type="entry name" value="Znf_RING"/>
</dbReference>
<proteinExistence type="predicted"/>
<dbReference type="OrthoDB" id="439844at2759"/>
<evidence type="ECO:0000259" key="6">
    <source>
        <dbReference type="PROSITE" id="PS50089"/>
    </source>
</evidence>
<dbReference type="EMBL" id="CAJNIZ010011348">
    <property type="protein sequence ID" value="CAE7318253.1"/>
    <property type="molecule type" value="Genomic_DNA"/>
</dbReference>
<dbReference type="Gene3D" id="3.30.40.10">
    <property type="entry name" value="Zinc/RING finger domain, C3HC4 (zinc finger)"/>
    <property type="match status" value="1"/>
</dbReference>
<feature type="compositionally biased region" description="Low complexity" evidence="5">
    <location>
        <begin position="61"/>
        <end position="75"/>
    </location>
</feature>
<dbReference type="SMART" id="SM00184">
    <property type="entry name" value="RING"/>
    <property type="match status" value="1"/>
</dbReference>
<dbReference type="GO" id="GO:0008270">
    <property type="term" value="F:zinc ion binding"/>
    <property type="evidence" value="ECO:0007669"/>
    <property type="project" value="UniProtKB-KW"/>
</dbReference>
<organism evidence="7 8">
    <name type="scientific">Symbiodinium pilosum</name>
    <name type="common">Dinoflagellate</name>
    <dbReference type="NCBI Taxonomy" id="2952"/>
    <lineage>
        <taxon>Eukaryota</taxon>
        <taxon>Sar</taxon>
        <taxon>Alveolata</taxon>
        <taxon>Dinophyceae</taxon>
        <taxon>Suessiales</taxon>
        <taxon>Symbiodiniaceae</taxon>
        <taxon>Symbiodinium</taxon>
    </lineage>
</organism>
<dbReference type="CDD" id="cd16448">
    <property type="entry name" value="RING-H2"/>
    <property type="match status" value="1"/>
</dbReference>